<evidence type="ECO:0000313" key="1">
    <source>
        <dbReference type="EMBL" id="GAI88093.1"/>
    </source>
</evidence>
<sequence length="48" mass="5549">MLSPMVVWALAVDSLTKSPHCDSERGWRKKTTYMDRHTNNPVGYLIDQ</sequence>
<accession>X1S5C0</accession>
<reference evidence="1" key="1">
    <citation type="journal article" date="2014" name="Front. Microbiol.">
        <title>High frequency of phylogenetically diverse reductive dehalogenase-homologous genes in deep subseafloor sedimentary metagenomes.</title>
        <authorList>
            <person name="Kawai M."/>
            <person name="Futagami T."/>
            <person name="Toyoda A."/>
            <person name="Takaki Y."/>
            <person name="Nishi S."/>
            <person name="Hori S."/>
            <person name="Arai W."/>
            <person name="Tsubouchi T."/>
            <person name="Morono Y."/>
            <person name="Uchiyama I."/>
            <person name="Ito T."/>
            <person name="Fujiyama A."/>
            <person name="Inagaki F."/>
            <person name="Takami H."/>
        </authorList>
    </citation>
    <scope>NUCLEOTIDE SEQUENCE</scope>
    <source>
        <strain evidence="1">Expedition CK06-06</strain>
    </source>
</reference>
<dbReference type="EMBL" id="BARW01023896">
    <property type="protein sequence ID" value="GAI88093.1"/>
    <property type="molecule type" value="Genomic_DNA"/>
</dbReference>
<gene>
    <name evidence="1" type="ORF">S12H4_39531</name>
</gene>
<proteinExistence type="predicted"/>
<name>X1S5C0_9ZZZZ</name>
<comment type="caution">
    <text evidence="1">The sequence shown here is derived from an EMBL/GenBank/DDBJ whole genome shotgun (WGS) entry which is preliminary data.</text>
</comment>
<dbReference type="AlphaFoldDB" id="X1S5C0"/>
<organism evidence="1">
    <name type="scientific">marine sediment metagenome</name>
    <dbReference type="NCBI Taxonomy" id="412755"/>
    <lineage>
        <taxon>unclassified sequences</taxon>
        <taxon>metagenomes</taxon>
        <taxon>ecological metagenomes</taxon>
    </lineage>
</organism>
<protein>
    <submittedName>
        <fullName evidence="1">Uncharacterized protein</fullName>
    </submittedName>
</protein>